<keyword evidence="2" id="KW-1185">Reference proteome</keyword>
<accession>A0ABW4W3R5</accession>
<dbReference type="Gene3D" id="1.10.220.90">
    <property type="entry name" value="Mistic"/>
    <property type="match status" value="1"/>
</dbReference>
<gene>
    <name evidence="1" type="ORF">ACFSJF_14135</name>
</gene>
<proteinExistence type="predicted"/>
<dbReference type="InterPro" id="IPR038193">
    <property type="entry name" value="Mistic_sf"/>
</dbReference>
<dbReference type="Pfam" id="PF11458">
    <property type="entry name" value="Mistic"/>
    <property type="match status" value="1"/>
</dbReference>
<sequence>MKSNELERKKFDKALDDILDLFNNLEDDVPIIKFGEDVIENIELAKKKYGDDTVDEKINALVREMLSWLDLEDADSDEPEEKNEDDEK</sequence>
<dbReference type="EMBL" id="JBHUHQ010000019">
    <property type="protein sequence ID" value="MFD2045415.1"/>
    <property type="molecule type" value="Genomic_DNA"/>
</dbReference>
<evidence type="ECO:0000313" key="1">
    <source>
        <dbReference type="EMBL" id="MFD2045415.1"/>
    </source>
</evidence>
<dbReference type="RefSeq" id="WP_377558056.1">
    <property type="nucleotide sequence ID" value="NZ_JBHUHQ010000019.1"/>
</dbReference>
<comment type="caution">
    <text evidence="1">The sequence shown here is derived from an EMBL/GenBank/DDBJ whole genome shotgun (WGS) entry which is preliminary data.</text>
</comment>
<organism evidence="1 2">
    <name type="scientific">Ornithinibacillus salinisoli</name>
    <dbReference type="NCBI Taxonomy" id="1848459"/>
    <lineage>
        <taxon>Bacteria</taxon>
        <taxon>Bacillati</taxon>
        <taxon>Bacillota</taxon>
        <taxon>Bacilli</taxon>
        <taxon>Bacillales</taxon>
        <taxon>Bacillaceae</taxon>
        <taxon>Ornithinibacillus</taxon>
    </lineage>
</organism>
<name>A0ABW4W3R5_9BACI</name>
<evidence type="ECO:0000313" key="2">
    <source>
        <dbReference type="Proteomes" id="UP001597383"/>
    </source>
</evidence>
<reference evidence="2" key="1">
    <citation type="journal article" date="2019" name="Int. J. Syst. Evol. Microbiol.">
        <title>The Global Catalogue of Microorganisms (GCM) 10K type strain sequencing project: providing services to taxonomists for standard genome sequencing and annotation.</title>
        <authorList>
            <consortium name="The Broad Institute Genomics Platform"/>
            <consortium name="The Broad Institute Genome Sequencing Center for Infectious Disease"/>
            <person name="Wu L."/>
            <person name="Ma J."/>
        </authorList>
    </citation>
    <scope>NUCLEOTIDE SEQUENCE [LARGE SCALE GENOMIC DNA]</scope>
    <source>
        <strain evidence="2">R28</strain>
    </source>
</reference>
<dbReference type="Proteomes" id="UP001597383">
    <property type="component" value="Unassembled WGS sequence"/>
</dbReference>
<dbReference type="InterPro" id="IPR021078">
    <property type="entry name" value="Membrane-integrating_Mistic"/>
</dbReference>
<protein>
    <submittedName>
        <fullName evidence="1">Atypical membrane-integrating protein (Mistic protein)</fullName>
    </submittedName>
</protein>